<keyword evidence="5 7" id="KW-0472">Membrane</keyword>
<feature type="transmembrane region" description="Helical" evidence="7">
    <location>
        <begin position="149"/>
        <end position="177"/>
    </location>
</feature>
<evidence type="ECO:0000256" key="7">
    <source>
        <dbReference type="SAM" id="Phobius"/>
    </source>
</evidence>
<feature type="transmembrane region" description="Helical" evidence="7">
    <location>
        <begin position="112"/>
        <end position="128"/>
    </location>
</feature>
<dbReference type="GO" id="GO:0016020">
    <property type="term" value="C:membrane"/>
    <property type="evidence" value="ECO:0007669"/>
    <property type="project" value="UniProtKB-SubCell"/>
</dbReference>
<reference evidence="8" key="1">
    <citation type="submission" date="2020-05" db="EMBL/GenBank/DDBJ databases">
        <title>Phylogenomic resolution of chytrid fungi.</title>
        <authorList>
            <person name="Stajich J.E."/>
            <person name="Amses K."/>
            <person name="Simmons R."/>
            <person name="Seto K."/>
            <person name="Myers J."/>
            <person name="Bonds A."/>
            <person name="Quandt C.A."/>
            <person name="Barry K."/>
            <person name="Liu P."/>
            <person name="Grigoriev I."/>
            <person name="Longcore J.E."/>
            <person name="James T.Y."/>
        </authorList>
    </citation>
    <scope>NUCLEOTIDE SEQUENCE</scope>
    <source>
        <strain evidence="8">PLAUS21</strain>
    </source>
</reference>
<dbReference type="InterPro" id="IPR007919">
    <property type="entry name" value="UPF0220"/>
</dbReference>
<evidence type="ECO:0000256" key="3">
    <source>
        <dbReference type="ARBA" id="ARBA00022692"/>
    </source>
</evidence>
<evidence type="ECO:0000256" key="4">
    <source>
        <dbReference type="ARBA" id="ARBA00022989"/>
    </source>
</evidence>
<comment type="similarity">
    <text evidence="2">Belongs to the UPF0220 family.</text>
</comment>
<dbReference type="AlphaFoldDB" id="A0AAD5Y8J8"/>
<dbReference type="EMBL" id="JADGKB010000032">
    <property type="protein sequence ID" value="KAJ3257975.1"/>
    <property type="molecule type" value="Genomic_DNA"/>
</dbReference>
<keyword evidence="4 7" id="KW-1133">Transmembrane helix</keyword>
<dbReference type="PANTHER" id="PTHR13180">
    <property type="entry name" value="SMALL MEMBRANE PROTEIN-RELATED"/>
    <property type="match status" value="1"/>
</dbReference>
<evidence type="ECO:0000313" key="8">
    <source>
        <dbReference type="EMBL" id="KAJ3257975.1"/>
    </source>
</evidence>
<feature type="region of interest" description="Disordered" evidence="6">
    <location>
        <begin position="1"/>
        <end position="26"/>
    </location>
</feature>
<protein>
    <submittedName>
        <fullName evidence="8">Uncharacterized protein</fullName>
    </submittedName>
</protein>
<gene>
    <name evidence="8" type="ORF">HK103_004109</name>
</gene>
<evidence type="ECO:0000256" key="6">
    <source>
        <dbReference type="SAM" id="MobiDB-lite"/>
    </source>
</evidence>
<proteinExistence type="inferred from homology"/>
<evidence type="ECO:0000256" key="1">
    <source>
        <dbReference type="ARBA" id="ARBA00004141"/>
    </source>
</evidence>
<accession>A0AAD5Y8J8</accession>
<evidence type="ECO:0000256" key="5">
    <source>
        <dbReference type="ARBA" id="ARBA00023136"/>
    </source>
</evidence>
<sequence>MPRYEPLSTTESGATPPPELPSGAPRYQQLNIDQRTRAPTPRSPFYCNGCPTLIFPMCETALPFLPSRKQITGYLAGSLFALGWWLFIDGAVFNAYKYDPAKNMTVLSFEDWLPGILSSLALIIVNVIDREMLMADDSAFEGNNVAMKARGCAFSGITIALGAVGGALAILSLKYIIPGLKGDAIYLVFVL</sequence>
<dbReference type="Pfam" id="PF05255">
    <property type="entry name" value="UPF0220"/>
    <property type="match status" value="1"/>
</dbReference>
<name>A0AAD5Y8J8_9FUNG</name>
<dbReference type="Proteomes" id="UP001210925">
    <property type="component" value="Unassembled WGS sequence"/>
</dbReference>
<evidence type="ECO:0000313" key="9">
    <source>
        <dbReference type="Proteomes" id="UP001210925"/>
    </source>
</evidence>
<keyword evidence="9" id="KW-1185">Reference proteome</keyword>
<comment type="subcellular location">
    <subcellularLocation>
        <location evidence="1">Membrane</location>
        <topology evidence="1">Multi-pass membrane protein</topology>
    </subcellularLocation>
</comment>
<organism evidence="8 9">
    <name type="scientific">Boothiomyces macroporosus</name>
    <dbReference type="NCBI Taxonomy" id="261099"/>
    <lineage>
        <taxon>Eukaryota</taxon>
        <taxon>Fungi</taxon>
        <taxon>Fungi incertae sedis</taxon>
        <taxon>Chytridiomycota</taxon>
        <taxon>Chytridiomycota incertae sedis</taxon>
        <taxon>Chytridiomycetes</taxon>
        <taxon>Rhizophydiales</taxon>
        <taxon>Terramycetaceae</taxon>
        <taxon>Boothiomyces</taxon>
    </lineage>
</organism>
<evidence type="ECO:0000256" key="2">
    <source>
        <dbReference type="ARBA" id="ARBA00005335"/>
    </source>
</evidence>
<keyword evidence="3 7" id="KW-0812">Transmembrane</keyword>
<comment type="caution">
    <text evidence="8">The sequence shown here is derived from an EMBL/GenBank/DDBJ whole genome shotgun (WGS) entry which is preliminary data.</text>
</comment>
<feature type="transmembrane region" description="Helical" evidence="7">
    <location>
        <begin position="71"/>
        <end position="92"/>
    </location>
</feature>